<evidence type="ECO:0000313" key="2">
    <source>
        <dbReference type="EMBL" id="VFQ66750.1"/>
    </source>
</evidence>
<dbReference type="InterPro" id="IPR014729">
    <property type="entry name" value="Rossmann-like_a/b/a_fold"/>
</dbReference>
<gene>
    <name evidence="2" type="ORF">CCAM_LOCUS8526</name>
</gene>
<dbReference type="OrthoDB" id="27911at2759"/>
<dbReference type="EMBL" id="OOIL02000559">
    <property type="protein sequence ID" value="VFQ66750.1"/>
    <property type="molecule type" value="Genomic_DNA"/>
</dbReference>
<dbReference type="InterPro" id="IPR004821">
    <property type="entry name" value="Cyt_trans-like"/>
</dbReference>
<evidence type="ECO:0000259" key="1">
    <source>
        <dbReference type="Pfam" id="PF01467"/>
    </source>
</evidence>
<evidence type="ECO:0000313" key="3">
    <source>
        <dbReference type="Proteomes" id="UP000595140"/>
    </source>
</evidence>
<proteinExistence type="predicted"/>
<dbReference type="GO" id="GO:0003824">
    <property type="term" value="F:catalytic activity"/>
    <property type="evidence" value="ECO:0007669"/>
    <property type="project" value="InterPro"/>
</dbReference>
<dbReference type="Pfam" id="PF01467">
    <property type="entry name" value="CTP_transf_like"/>
    <property type="match status" value="1"/>
</dbReference>
<name>A0A484KN36_9ASTE</name>
<protein>
    <recommendedName>
        <fullName evidence="1">Cytidyltransferase-like domain-containing protein</fullName>
    </recommendedName>
</protein>
<dbReference type="Proteomes" id="UP000595140">
    <property type="component" value="Unassembled WGS sequence"/>
</dbReference>
<keyword evidence="3" id="KW-1185">Reference proteome</keyword>
<dbReference type="NCBIfam" id="TIGR00125">
    <property type="entry name" value="cyt_tran_rel"/>
    <property type="match status" value="1"/>
</dbReference>
<dbReference type="Gene3D" id="3.40.50.620">
    <property type="entry name" value="HUPs"/>
    <property type="match status" value="1"/>
</dbReference>
<dbReference type="SUPFAM" id="SSF52374">
    <property type="entry name" value="Nucleotidylyl transferase"/>
    <property type="match status" value="1"/>
</dbReference>
<organism evidence="2 3">
    <name type="scientific">Cuscuta campestris</name>
    <dbReference type="NCBI Taxonomy" id="132261"/>
    <lineage>
        <taxon>Eukaryota</taxon>
        <taxon>Viridiplantae</taxon>
        <taxon>Streptophyta</taxon>
        <taxon>Embryophyta</taxon>
        <taxon>Tracheophyta</taxon>
        <taxon>Spermatophyta</taxon>
        <taxon>Magnoliopsida</taxon>
        <taxon>eudicotyledons</taxon>
        <taxon>Gunneridae</taxon>
        <taxon>Pentapetalae</taxon>
        <taxon>asterids</taxon>
        <taxon>lamiids</taxon>
        <taxon>Solanales</taxon>
        <taxon>Convolvulaceae</taxon>
        <taxon>Cuscuteae</taxon>
        <taxon>Cuscuta</taxon>
        <taxon>Cuscuta subgen. Grammica</taxon>
        <taxon>Cuscuta sect. Cleistogrammica</taxon>
    </lineage>
</organism>
<accession>A0A484KN36</accession>
<dbReference type="AlphaFoldDB" id="A0A484KN36"/>
<feature type="domain" description="Cytidyltransferase-like" evidence="1">
    <location>
        <begin position="20"/>
        <end position="67"/>
    </location>
</feature>
<reference evidence="2 3" key="1">
    <citation type="submission" date="2018-04" db="EMBL/GenBank/DDBJ databases">
        <authorList>
            <person name="Vogel A."/>
        </authorList>
    </citation>
    <scope>NUCLEOTIDE SEQUENCE [LARGE SCALE GENOMIC DNA]</scope>
</reference>
<sequence>MEMTIVEADASPPDSYAALVLGGTFDRLHEGHCLFLQAAAKLARERVVVGVCDGPMLARKQALSLFSLSIPSSPLLS</sequence>